<feature type="transmembrane region" description="Helical" evidence="7">
    <location>
        <begin position="105"/>
        <end position="129"/>
    </location>
</feature>
<keyword evidence="5 7" id="KW-1133">Transmembrane helix</keyword>
<sequence length="499" mass="56601">MHSTNRGHWTKIGIRALRDVTVFIGAYLLANYVRFAELWHIEDFIAPILAGAAALSSSVYILGLYSVESQRRSSFLIHGILFTFAFLIAFLIITLVGYMSFDLRIGRGFMALGCVFSYPVLLGGHWLIYHKHRIAPERIAFVAESPEELAEYELLRSHCPPGVQLVGRIGIDDDPEGQEDFLGRLRNARKLIRQHKLDRIVFLEKRAEDEKARHEFRRLRYLGLACNSLISVCEKHLNYVPLHLVTMGWLLQSESTSRSFYFSKLKRFFDVTTSIILLLVLAPVMLVGMAIVRIFSPEGPVFFRQERVGRFGKRFQIYKLRSMRLDAEKGGAVWSTISKDPRVFPGGAFLRRYRIDEIPQLLNVLRGEMSFVGPRPERPEFVTKLSRVLPHYQERHMLQPGLTGWAQVCYPYGASINDSKCKLEYDLYYLKHAGVLFDSLILLDTVRVVLGGGLKTANQNRYSTGVDFDLEASSEAEPVADVPEMTTSEGSTIGGLAQA</sequence>
<feature type="transmembrane region" description="Helical" evidence="7">
    <location>
        <begin position="75"/>
        <end position="99"/>
    </location>
</feature>
<dbReference type="Pfam" id="PF02397">
    <property type="entry name" value="Bac_transf"/>
    <property type="match status" value="1"/>
</dbReference>
<comment type="similarity">
    <text evidence="2">Belongs to the bacterial sugar transferase family.</text>
</comment>
<dbReference type="GO" id="GO:0016780">
    <property type="term" value="F:phosphotransferase activity, for other substituted phosphate groups"/>
    <property type="evidence" value="ECO:0007669"/>
    <property type="project" value="TreeGrafter"/>
</dbReference>
<comment type="subcellular location">
    <subcellularLocation>
        <location evidence="1">Membrane</location>
        <topology evidence="1">Multi-pass membrane protein</topology>
    </subcellularLocation>
</comment>
<organism evidence="9 10">
    <name type="scientific">Prosthecobacter vanneervenii</name>
    <dbReference type="NCBI Taxonomy" id="48466"/>
    <lineage>
        <taxon>Bacteria</taxon>
        <taxon>Pseudomonadati</taxon>
        <taxon>Verrucomicrobiota</taxon>
        <taxon>Verrucomicrobiia</taxon>
        <taxon>Verrucomicrobiales</taxon>
        <taxon>Verrucomicrobiaceae</taxon>
        <taxon>Prosthecobacter</taxon>
    </lineage>
</organism>
<comment type="caution">
    <text evidence="9">The sequence shown here is derived from an EMBL/GenBank/DDBJ whole genome shotgun (WGS) entry which is preliminary data.</text>
</comment>
<evidence type="ECO:0000256" key="3">
    <source>
        <dbReference type="ARBA" id="ARBA00022679"/>
    </source>
</evidence>
<keyword evidence="4 7" id="KW-0812">Transmembrane</keyword>
<name>A0A7W7Y6I6_9BACT</name>
<dbReference type="NCBIfam" id="TIGR03025">
    <property type="entry name" value="EPS_sugtrans"/>
    <property type="match status" value="1"/>
</dbReference>
<keyword evidence="10" id="KW-1185">Reference proteome</keyword>
<protein>
    <submittedName>
        <fullName evidence="9">Exopolysaccharide biosynthesis polyprenyl glycosylphosphotransferase</fullName>
    </submittedName>
</protein>
<dbReference type="GO" id="GO:0016020">
    <property type="term" value="C:membrane"/>
    <property type="evidence" value="ECO:0007669"/>
    <property type="project" value="UniProtKB-SubCell"/>
</dbReference>
<evidence type="ECO:0000256" key="5">
    <source>
        <dbReference type="ARBA" id="ARBA00022989"/>
    </source>
</evidence>
<keyword evidence="3 9" id="KW-0808">Transferase</keyword>
<evidence type="ECO:0000259" key="8">
    <source>
        <dbReference type="Pfam" id="PF02397"/>
    </source>
</evidence>
<evidence type="ECO:0000256" key="1">
    <source>
        <dbReference type="ARBA" id="ARBA00004141"/>
    </source>
</evidence>
<dbReference type="EMBL" id="JACHIG010000001">
    <property type="protein sequence ID" value="MBB5030504.1"/>
    <property type="molecule type" value="Genomic_DNA"/>
</dbReference>
<evidence type="ECO:0000256" key="7">
    <source>
        <dbReference type="SAM" id="Phobius"/>
    </source>
</evidence>
<evidence type="ECO:0000256" key="2">
    <source>
        <dbReference type="ARBA" id="ARBA00006464"/>
    </source>
</evidence>
<evidence type="ECO:0000313" key="9">
    <source>
        <dbReference type="EMBL" id="MBB5030504.1"/>
    </source>
</evidence>
<proteinExistence type="inferred from homology"/>
<dbReference type="InterPro" id="IPR003362">
    <property type="entry name" value="Bact_transf"/>
</dbReference>
<dbReference type="PANTHER" id="PTHR30576">
    <property type="entry name" value="COLANIC BIOSYNTHESIS UDP-GLUCOSE LIPID CARRIER TRANSFERASE"/>
    <property type="match status" value="1"/>
</dbReference>
<feature type="transmembrane region" description="Helical" evidence="7">
    <location>
        <begin position="268"/>
        <end position="295"/>
    </location>
</feature>
<dbReference type="PANTHER" id="PTHR30576:SF0">
    <property type="entry name" value="UNDECAPRENYL-PHOSPHATE N-ACETYLGALACTOSAMINYL 1-PHOSPHATE TRANSFERASE-RELATED"/>
    <property type="match status" value="1"/>
</dbReference>
<feature type="domain" description="Bacterial sugar transferase" evidence="8">
    <location>
        <begin position="266"/>
        <end position="450"/>
    </location>
</feature>
<evidence type="ECO:0000256" key="4">
    <source>
        <dbReference type="ARBA" id="ARBA00022692"/>
    </source>
</evidence>
<dbReference type="AlphaFoldDB" id="A0A7W7Y6I6"/>
<evidence type="ECO:0000256" key="6">
    <source>
        <dbReference type="ARBA" id="ARBA00023136"/>
    </source>
</evidence>
<feature type="transmembrane region" description="Helical" evidence="7">
    <location>
        <begin position="12"/>
        <end position="32"/>
    </location>
</feature>
<feature type="transmembrane region" description="Helical" evidence="7">
    <location>
        <begin position="44"/>
        <end position="63"/>
    </location>
</feature>
<gene>
    <name evidence="9" type="ORF">HNQ65_000058</name>
</gene>
<accession>A0A7W7Y6I6</accession>
<dbReference type="InterPro" id="IPR017475">
    <property type="entry name" value="EPS_sugar_tfrase"/>
</dbReference>
<reference evidence="9 10" key="1">
    <citation type="submission" date="2020-08" db="EMBL/GenBank/DDBJ databases">
        <title>Genomic Encyclopedia of Type Strains, Phase IV (KMG-IV): sequencing the most valuable type-strain genomes for metagenomic binning, comparative biology and taxonomic classification.</title>
        <authorList>
            <person name="Goeker M."/>
        </authorList>
    </citation>
    <scope>NUCLEOTIDE SEQUENCE [LARGE SCALE GENOMIC DNA]</scope>
    <source>
        <strain evidence="9 10">DSM 12252</strain>
    </source>
</reference>
<dbReference type="Proteomes" id="UP000590740">
    <property type="component" value="Unassembled WGS sequence"/>
</dbReference>
<keyword evidence="6 7" id="KW-0472">Membrane</keyword>
<dbReference type="RefSeq" id="WP_184337268.1">
    <property type="nucleotide sequence ID" value="NZ_JACHIG010000001.1"/>
</dbReference>
<evidence type="ECO:0000313" key="10">
    <source>
        <dbReference type="Proteomes" id="UP000590740"/>
    </source>
</evidence>